<protein>
    <submittedName>
        <fullName evidence="6">MCE family protein</fullName>
    </submittedName>
    <submittedName>
        <fullName evidence="5">Mammalian cell entry protein</fullName>
    </submittedName>
</protein>
<feature type="region of interest" description="Disordered" evidence="1">
    <location>
        <begin position="502"/>
        <end position="521"/>
    </location>
</feature>
<gene>
    <name evidence="5" type="primary">mce1F_1</name>
    <name evidence="6" type="ORF">BST20_20230</name>
    <name evidence="5" type="ORF">MBRA_13650</name>
</gene>
<evidence type="ECO:0000259" key="4">
    <source>
        <dbReference type="Pfam" id="PF11887"/>
    </source>
</evidence>
<dbReference type="Pfam" id="PF02470">
    <property type="entry name" value="MlaD"/>
    <property type="match status" value="1"/>
</dbReference>
<evidence type="ECO:0000256" key="1">
    <source>
        <dbReference type="SAM" id="MobiDB-lite"/>
    </source>
</evidence>
<evidence type="ECO:0000313" key="7">
    <source>
        <dbReference type="Proteomes" id="UP000192441"/>
    </source>
</evidence>
<feature type="transmembrane region" description="Helical" evidence="2">
    <location>
        <begin position="12"/>
        <end position="29"/>
    </location>
</feature>
<feature type="domain" description="Mammalian cell entry C-terminal" evidence="4">
    <location>
        <begin position="122"/>
        <end position="286"/>
    </location>
</feature>
<dbReference type="AlphaFoldDB" id="A0A7I7W204"/>
<dbReference type="Pfam" id="PF11887">
    <property type="entry name" value="Mce4_CUP1"/>
    <property type="match status" value="1"/>
</dbReference>
<dbReference type="InterPro" id="IPR052336">
    <property type="entry name" value="MlaD_Phospholipid_Transporter"/>
</dbReference>
<dbReference type="NCBIfam" id="TIGR00996">
    <property type="entry name" value="Mtu_fam_mce"/>
    <property type="match status" value="1"/>
</dbReference>
<dbReference type="InterPro" id="IPR003399">
    <property type="entry name" value="Mce/MlaD"/>
</dbReference>
<feature type="compositionally biased region" description="Polar residues" evidence="1">
    <location>
        <begin position="459"/>
        <end position="471"/>
    </location>
</feature>
<dbReference type="OrthoDB" id="4741753at2"/>
<feature type="domain" description="Mce/MlaD" evidence="3">
    <location>
        <begin position="39"/>
        <end position="112"/>
    </location>
</feature>
<dbReference type="EMBL" id="AP022606">
    <property type="protein sequence ID" value="BBZ11170.1"/>
    <property type="molecule type" value="Genomic_DNA"/>
</dbReference>
<reference evidence="6 7" key="1">
    <citation type="submission" date="2016-12" db="EMBL/GenBank/DDBJ databases">
        <title>The new phylogeny of genus Mycobacterium.</title>
        <authorList>
            <person name="Tortoli E."/>
            <person name="Trovato A."/>
            <person name="Cirillo D.M."/>
        </authorList>
    </citation>
    <scope>NUCLEOTIDE SEQUENCE [LARGE SCALE GENOMIC DNA]</scope>
    <source>
        <strain evidence="6 7">DSM 44624</strain>
    </source>
</reference>
<evidence type="ECO:0000259" key="3">
    <source>
        <dbReference type="Pfam" id="PF02470"/>
    </source>
</evidence>
<dbReference type="RefSeq" id="WP_083133196.1">
    <property type="nucleotide sequence ID" value="NZ_AP022606.1"/>
</dbReference>
<evidence type="ECO:0000313" key="6">
    <source>
        <dbReference type="EMBL" id="ORA34353.1"/>
    </source>
</evidence>
<organism evidence="6 7">
    <name type="scientific">Mycobacterium branderi</name>
    <dbReference type="NCBI Taxonomy" id="43348"/>
    <lineage>
        <taxon>Bacteria</taxon>
        <taxon>Bacillati</taxon>
        <taxon>Actinomycetota</taxon>
        <taxon>Actinomycetes</taxon>
        <taxon>Mycobacteriales</taxon>
        <taxon>Mycobacteriaceae</taxon>
        <taxon>Mycobacterium</taxon>
    </lineage>
</organism>
<keyword evidence="8" id="KW-1185">Reference proteome</keyword>
<reference evidence="5" key="3">
    <citation type="submission" date="2020-02" db="EMBL/GenBank/DDBJ databases">
        <authorList>
            <person name="Matsumoto Y."/>
            <person name="Motooka D."/>
            <person name="Nakamura S."/>
        </authorList>
    </citation>
    <scope>NUCLEOTIDE SEQUENCE</scope>
    <source>
        <strain evidence="5">JCM 12687</strain>
    </source>
</reference>
<dbReference type="PANTHER" id="PTHR33371">
    <property type="entry name" value="INTERMEMBRANE PHOSPHOLIPID TRANSPORT SYSTEM BINDING PROTEIN MLAD-RELATED"/>
    <property type="match status" value="1"/>
</dbReference>
<evidence type="ECO:0000256" key="2">
    <source>
        <dbReference type="SAM" id="Phobius"/>
    </source>
</evidence>
<sequence>MLTRFIKRQLVLFGIITVVALVVLGWYYLRIPTLIGIGQYQLKADLPASGGLYPTANVTYRGITIGKVTDVEPTERGAQATMSIDSRYKIPADATANVHSVSAVGEQYLDLVSPGNPGRFFSPGQTITKGTVPSEIGPALDTAYRGLEALPKDKIGQLLDETAQSVGGLGPALQRLVDSTQAIVGDFRTNIRDVDDIIQNSAPILDSQATSSPQIERWAHNLNVLGAQAAEKDQNLRDLLPKAAPTADDLNAVFSDVRDSLPQTLANLSVVIEMLKRYHAGVEQVLVLLPQAGSIIQTISTPYEQEHNAVLDLGVAINQPPPCLTGWPPAAEWRSPADVSLAPLPEGAYCKIPQETPANVVRGARNIPCVDVPGKRAATPKECRSNKPYEPAGTNPWYGDPNQILNCPAPGARCDQPVNPGQVIPAPSINNGLNPLPASKLPPGGLTPPPISDPLQRPGSGTVQCNGQQPNPCIYTPAGPPTAVYSPQSGEVTGPDGVKYSVNNSSNTGDDGWKEMLAPAS</sequence>
<evidence type="ECO:0000313" key="8">
    <source>
        <dbReference type="Proteomes" id="UP000467379"/>
    </source>
</evidence>
<dbReference type="InterPro" id="IPR024516">
    <property type="entry name" value="Mce_C"/>
</dbReference>
<keyword evidence="2" id="KW-0812">Transmembrane</keyword>
<dbReference type="GO" id="GO:0005576">
    <property type="term" value="C:extracellular region"/>
    <property type="evidence" value="ECO:0007669"/>
    <property type="project" value="TreeGrafter"/>
</dbReference>
<proteinExistence type="predicted"/>
<evidence type="ECO:0000313" key="5">
    <source>
        <dbReference type="EMBL" id="BBZ11170.1"/>
    </source>
</evidence>
<accession>A0A7I7W204</accession>
<dbReference type="EMBL" id="MVHM01000015">
    <property type="protein sequence ID" value="ORA34353.1"/>
    <property type="molecule type" value="Genomic_DNA"/>
</dbReference>
<keyword evidence="2" id="KW-0472">Membrane</keyword>
<feature type="region of interest" description="Disordered" evidence="1">
    <location>
        <begin position="435"/>
        <end position="497"/>
    </location>
</feature>
<dbReference type="Proteomes" id="UP000192441">
    <property type="component" value="Unassembled WGS sequence"/>
</dbReference>
<dbReference type="InterPro" id="IPR005693">
    <property type="entry name" value="Mce"/>
</dbReference>
<reference evidence="5 8" key="2">
    <citation type="journal article" date="2019" name="Emerg. Microbes Infect.">
        <title>Comprehensive subspecies identification of 175 nontuberculous mycobacteria species based on 7547 genomic profiles.</title>
        <authorList>
            <person name="Matsumoto Y."/>
            <person name="Kinjo T."/>
            <person name="Motooka D."/>
            <person name="Nabeya D."/>
            <person name="Jung N."/>
            <person name="Uechi K."/>
            <person name="Horii T."/>
            <person name="Iida T."/>
            <person name="Fujita J."/>
            <person name="Nakamura S."/>
        </authorList>
    </citation>
    <scope>NUCLEOTIDE SEQUENCE [LARGE SCALE GENOMIC DNA]</scope>
    <source>
        <strain evidence="5 8">JCM 12687</strain>
    </source>
</reference>
<name>A0A7I7W204_9MYCO</name>
<keyword evidence="2" id="KW-1133">Transmembrane helix</keyword>
<dbReference type="PANTHER" id="PTHR33371:SF16">
    <property type="entry name" value="MCE-FAMILY PROTEIN MCE3F"/>
    <property type="match status" value="1"/>
</dbReference>
<dbReference type="Proteomes" id="UP000467379">
    <property type="component" value="Chromosome"/>
</dbReference>